<keyword evidence="9" id="KW-0472">Membrane</keyword>
<dbReference type="Gene3D" id="2.160.20.10">
    <property type="entry name" value="Single-stranded right-handed beta-helix, Pectin lyase-like"/>
    <property type="match status" value="2"/>
</dbReference>
<dbReference type="GO" id="GO:1904054">
    <property type="term" value="P:regulation of cholangiocyte proliferation"/>
    <property type="evidence" value="ECO:0007669"/>
    <property type="project" value="Ensembl"/>
</dbReference>
<reference evidence="14" key="1">
    <citation type="submission" date="2025-08" db="UniProtKB">
        <authorList>
            <consortium name="Ensembl"/>
        </authorList>
    </citation>
    <scope>IDENTIFICATION</scope>
</reference>
<evidence type="ECO:0000256" key="4">
    <source>
        <dbReference type="ARBA" id="ARBA00022475"/>
    </source>
</evidence>
<dbReference type="GO" id="GO:0036064">
    <property type="term" value="C:ciliary basal body"/>
    <property type="evidence" value="ECO:0007669"/>
    <property type="project" value="Ensembl"/>
</dbReference>
<dbReference type="InterPro" id="IPR012334">
    <property type="entry name" value="Pectin_lyas_fold"/>
</dbReference>
<dbReference type="Gene3D" id="2.60.120.1560">
    <property type="match status" value="1"/>
</dbReference>
<sequence length="3281" mass="362779">LFLYQTFSGCVCRKDVNAPRFFSFACSSFLSTGTPCQIKHITPQKIICSTGAVDNNRSFSEIQPGNRGLLFEVWDGSDANLTEAIPGYGWQIVPNASSPYSFLPEKQKLFSARLHGFFVAPETNNYTFWIQADGKASLYISLSDDPRKKVEVVSIPTSTADWSALWEEDWFHPRKPKSEKYELIAGTMYYMEAVHHGISPDKGMSMGVQLHNTWLNPDVVSTYRRERFRIQASALQLPEIQMLILSGRGWFSLAWDNVTSNPMSTNVTADQVMNANIYFSFSWKFTCTDLWRDCLYSSEFLNDLPKNSSVFLHQVDVDVPAAATETHAWFFIDEIIVSDQDVFVFQKDPWSTHPHGNLIESVLVAGIPPIFNVSFFVANYHKNLPLLSLSLLQNCSDNFTAQYINASDFFVSKISHNSYQSIWTLSWTSMIGDLPNFIRVSDENLTGLNPEIISYVVFDGGVFIDPIFGDMLATPNNFTQVVVTVNDIPANCSGSCTFQYLREMTPLVSSIDYSTGNTSSNRFHIIGSGLTADHQSLLIEINNLTCKTLSSNHTNILCQMNVLPIGLYKVTLLVRPFGFAVNASGESSIFLKITPRLTSVEPSTASEMGGLTVILSGSGLDGINTVLFGSQPCPINFNASNPMKMECRLPPSVGHKLDTVHLTLINEHELTVFANAFTYNSSLNPCIVSMNRNKSGITGGQLLVIGISPFSNYTPFDVKVNIGDTAVQIQTVTDHGINILLPSLAEGLHRLSIFLYHLPLNTSGLEPLIQYVTEIFRIEPCCGSFLGGTLLTISGIGFSNSPALVSVLIGFQPCTITSLTEDKILCRTPPPTQPSNTILKNLLAYIEVYIGNRSLVDLCQMKIFKNYTFLYSMSLTPNIINIETELLNNSLRLGVEGVNVTNSVAILEHVECPLEVQKINHSITWSQCSLPLSALEPGHYIIRVLQKQMGFANIPAEMQHFTIYPQIKTIFPSRGSVCGGQLLTISGHSLKSWTNSAWVNLTGNLSCDVQSSSEHSIICALFSSDPLLDDQQFPDVHQALNITVNVNGMYSRCLGDCSFHLFANRTVVIDAVTVKFAGILIYLLIRIQNLVWAVNEILIEVDGHLPCNITSVNKTSIECQMHSLDAKEHSISVLSRSWGLACLRQKDSNIFRVTPQVLHLYPQNFSINGGGLLTLEGAALQGRSSTSVLIGNQKCLLTKVTYWALKCLVPSGQGTVIVALDIDNMSYPAGEISYSEEFTPVFLSLLPSTGQFLTIMISKVRQMEDIYVFIGGSSCTNVTNKGTSLQCVLPQLPTGEYNVTGGIVQRGWASSSLVFTSVLTVITVKNSHGNLDGGEIYIHGNGFSPGNTSVTVCGSPCEILNVTTTTDLSCLTGPLNASIAVLCTLTYSAEEIREDCKAAGAALIQCDIQIKANADVVTAATPFLFFCDDLAYSSVRSNKTSINSSHVHFSGLLLSPKVERDEVLIYNSSCNITMETEAEMECEGPNQPITAKITEIWKNWGQNTQNTFQIQFCGQWSKNLTWFNGHPPQDGDNVIVERGHILLLDTNTSILNMLHVKGGKLVFIGPGPLELHAHSILVSDGGELQVGSPRKPFCDVAHIHLHGSAYSEVFSPYGAKFLAVRNGTLSMHGCVPKLLVTYLKSAAYSNDTKLDLMDFVDWKPGDEVVVCGGSFEGVQKKKEILTIKEINGTELYITSPLRYSYTVPEKPVVEEHLAFRVVVALLSRNLVIQGNVTSEKVSHLQLCKAAVISGDNSKCLYKRSGRKPGSQDMGAIVIVESYYDEESLLHLAGVQFYHVGQAFQKHFSALTVVGNAQMTKSYMQHCVVLDSFAQGVSLSGVSGFKIENNTFYNIMGHGIKIGAWHGNNKIRHNTIIGLVGTDGLSNTEVLSPAGIYIQSPDNLIENNMVCGTGHGYFFHLPPSRLGEPVMSFSNNVAHSCSRYGLLIHPTYHPQKGNNTEPVIFQNFTAWQCQGGVKIISTSNLQLWNFHISSCKDFGINIVESLGNTSVVNSVLIGHFHEKDGSCMLTGLKTPQKHELLISRTTFMNFDSHNCTAITTCSGCYQGQGFTVRTEQVLLLNAPNWISFPFPHCAILKDLDGSLTGHPGSQILPSLDILPDSCRTIVNASQAVSASCCFGNVIFHRMSIGLKSPIFSSNLTVTNSRNKVITVNYVSDTLSNANGWMSLLLDQEIYTLSFNSPLLQRNLQYIATFDNFAVGNYLLLEHEGLPVHSQVTVFCGRRKGSLLQAVPSHRLHKGCDWFFNKETNKLTYLGKSLMFKIVVDNRVSSFSPPIFRWSLAESWYDVAKGWGGYNESIPSADEDVIILPDRTVLVDMNLPPLRGLYIQGTLEFSLNTSHLLSVACIVIAAGGVLKVGTLQHPLEERRKVHILLRASERVNCDRLKISIFCIMASFFSFFQGVFGKLQLHSAYTKKSWTHLGNDVAPGNERFMVQDHLDWHPGDKIVVSSSSYEAHQAEIITLEKVNNHSIRIRENLLHRHIGHSHRLEDGQWILLAAEVGLLTRNIRIKSDMDCIGGLLSWFLKVSFFHLAGVLQLSNVEILNLGSSQSPSVDITNSSLKSFIISSSIHHSCGVGIQAITSSGLLLRDNVIFNTVGHGIHLEGQNHKLISNLVVLSKQPGTSKFWIAGIKTNAVESVMLHNNSVAGSERIAFHIKGQECFLAEDLYNGNVAHSSLHGVHLYKGDGFPNCTKITGFLSYKNYDYGIIFHLVGSVVVEKVILVDNVVGLLPVLYGPSAKPHCHQKKQHLKLRNSVFVATSTSFDCIKDRIQPLSANVTITDRAPRNPWRGRIGMLWPSFTMDCNWWPDAPWHKIRNYSIVMGVTTLQDITFDGFKKSCYTDDQDICIMTNPGHRGILHLITSEQTRMLHIREQNMFYFHPLINESILGSSGNAICGSSRKALFKDLDGSALGLDSPVSVFPKSELDWEQACQDAGIYREEGKCILKPSSNVYFCKETDHAMVILESMDTNLDHRNLFPPLLIASTFVDTFTEATSEGSCCSKELPVIFYSILPSNSLSKICFAGPVPWSLRLYSNGGHGIVRMLLAISYDEPRSFHVFVKENVIQPVLFFSSLFWENATTGTNYFNFQENLLYVAVHWDEPIEIYTHSALHIAFTISENTGEKAQAMIIQQLASFLQIGQDEIRAVSSTSGNENTLRMIADNSMKRKYQCPLERSCIFTRHSTSQQGGLHPSHVMHHGLRVLILEISDPLHTLKYKLDSSYSSVRFNSLASILIDAQQIGRLQHILRLPVDSLVVMVSSASVPATENSR</sequence>
<evidence type="ECO:0000256" key="8">
    <source>
        <dbReference type="ARBA" id="ARBA00022989"/>
    </source>
</evidence>
<dbReference type="Pfam" id="PF07691">
    <property type="entry name" value="PA14"/>
    <property type="match status" value="1"/>
</dbReference>
<dbReference type="Pfam" id="PF10162">
    <property type="entry name" value="G8"/>
    <property type="match status" value="2"/>
</dbReference>
<dbReference type="SMART" id="SM00710">
    <property type="entry name" value="PbH1"/>
    <property type="match status" value="6"/>
</dbReference>
<evidence type="ECO:0000259" key="13">
    <source>
        <dbReference type="PROSITE" id="PS51820"/>
    </source>
</evidence>
<dbReference type="InterPro" id="IPR011658">
    <property type="entry name" value="PA14_dom"/>
</dbReference>
<dbReference type="GeneTree" id="ENSGT00940000160697"/>
<protein>
    <submittedName>
        <fullName evidence="14">PKHD1 ciliary IPT domain containing fibrocystin/polyductin</fullName>
    </submittedName>
</protein>
<dbReference type="SUPFAM" id="SSF81296">
    <property type="entry name" value="E set domains"/>
    <property type="match status" value="6"/>
</dbReference>
<keyword evidence="7" id="KW-0677">Repeat</keyword>
<accession>A0A8C7E3W2</accession>
<gene>
    <name evidence="14" type="primary">PKHD1</name>
</gene>
<dbReference type="PANTHER" id="PTHR46769">
    <property type="entry name" value="POLYCYSTIC KIDNEY AND HEPATIC DISEASE 1 (AUTOSOMAL RECESSIVE)-LIKE 1"/>
    <property type="match status" value="1"/>
</dbReference>
<proteinExistence type="predicted"/>
<dbReference type="GO" id="GO:0070372">
    <property type="term" value="P:regulation of ERK1 and ERK2 cascade"/>
    <property type="evidence" value="ECO:0007669"/>
    <property type="project" value="Ensembl"/>
</dbReference>
<feature type="domain" description="G8" evidence="12">
    <location>
        <begin position="2303"/>
        <end position="2436"/>
    </location>
</feature>
<evidence type="ECO:0000256" key="10">
    <source>
        <dbReference type="ARBA" id="ARBA00023180"/>
    </source>
</evidence>
<dbReference type="SUPFAM" id="SSF51126">
    <property type="entry name" value="Pectin lyase-like"/>
    <property type="match status" value="2"/>
</dbReference>
<keyword evidence="4" id="KW-1003">Cell membrane</keyword>
<evidence type="ECO:0000256" key="7">
    <source>
        <dbReference type="ARBA" id="ARBA00022737"/>
    </source>
</evidence>
<dbReference type="Pfam" id="PF24606">
    <property type="entry name" value="CEMIP_beta-hel"/>
    <property type="match status" value="1"/>
</dbReference>
<feature type="domain" description="PA14" evidence="13">
    <location>
        <begin position="64"/>
        <end position="222"/>
    </location>
</feature>
<dbReference type="InterPro" id="IPR013783">
    <property type="entry name" value="Ig-like_fold"/>
</dbReference>
<comment type="subcellular location">
    <subcellularLocation>
        <location evidence="2">Cell membrane</location>
    </subcellularLocation>
    <subcellularLocation>
        <location evidence="3">Cell projection</location>
    </subcellularLocation>
    <subcellularLocation>
        <location evidence="1">Membrane</location>
        <topology evidence="1">Single-pass membrane protein</topology>
    </subcellularLocation>
</comment>
<dbReference type="InterPro" id="IPR055401">
    <property type="entry name" value="CEMIP_beta-hel_dom"/>
</dbReference>
<evidence type="ECO:0000256" key="6">
    <source>
        <dbReference type="ARBA" id="ARBA00022729"/>
    </source>
</evidence>
<keyword evidence="8" id="KW-1133">Transmembrane helix</keyword>
<dbReference type="CDD" id="cd00603">
    <property type="entry name" value="IPT_PCSR"/>
    <property type="match status" value="3"/>
</dbReference>
<dbReference type="GO" id="GO:0005813">
    <property type="term" value="C:centrosome"/>
    <property type="evidence" value="ECO:0007669"/>
    <property type="project" value="Ensembl"/>
</dbReference>
<dbReference type="GO" id="GO:0000132">
    <property type="term" value="P:establishment of mitotic spindle orientation"/>
    <property type="evidence" value="ECO:0007669"/>
    <property type="project" value="Ensembl"/>
</dbReference>
<organism evidence="14 15">
    <name type="scientific">Naja naja</name>
    <name type="common">Indian cobra</name>
    <dbReference type="NCBI Taxonomy" id="35670"/>
    <lineage>
        <taxon>Eukaryota</taxon>
        <taxon>Metazoa</taxon>
        <taxon>Chordata</taxon>
        <taxon>Craniata</taxon>
        <taxon>Vertebrata</taxon>
        <taxon>Euteleostomi</taxon>
        <taxon>Lepidosauria</taxon>
        <taxon>Squamata</taxon>
        <taxon>Bifurcata</taxon>
        <taxon>Unidentata</taxon>
        <taxon>Episquamata</taxon>
        <taxon>Toxicofera</taxon>
        <taxon>Serpentes</taxon>
        <taxon>Colubroidea</taxon>
        <taxon>Elapidae</taxon>
        <taxon>Elapinae</taxon>
        <taxon>Naja</taxon>
    </lineage>
</organism>
<dbReference type="GO" id="GO:0032006">
    <property type="term" value="P:regulation of TOR signaling"/>
    <property type="evidence" value="ECO:0007669"/>
    <property type="project" value="Ensembl"/>
</dbReference>
<dbReference type="GO" id="GO:0016324">
    <property type="term" value="C:apical plasma membrane"/>
    <property type="evidence" value="ECO:0007669"/>
    <property type="project" value="Ensembl"/>
</dbReference>
<dbReference type="GO" id="GO:0005794">
    <property type="term" value="C:Golgi apparatus"/>
    <property type="evidence" value="ECO:0007669"/>
    <property type="project" value="Ensembl"/>
</dbReference>
<dbReference type="InterPro" id="IPR002909">
    <property type="entry name" value="IPT_dom"/>
</dbReference>
<dbReference type="SUPFAM" id="SSF56988">
    <property type="entry name" value="Anthrax protective antigen"/>
    <property type="match status" value="1"/>
</dbReference>
<dbReference type="GO" id="GO:0006874">
    <property type="term" value="P:intracellular calcium ion homeostasis"/>
    <property type="evidence" value="ECO:0007669"/>
    <property type="project" value="Ensembl"/>
</dbReference>
<name>A0A8C7E3W2_NAJNA</name>
<evidence type="ECO:0000256" key="5">
    <source>
        <dbReference type="ARBA" id="ARBA00022692"/>
    </source>
</evidence>
<evidence type="ECO:0000313" key="15">
    <source>
        <dbReference type="Proteomes" id="UP000694559"/>
    </source>
</evidence>
<dbReference type="Gene3D" id="2.60.40.10">
    <property type="entry name" value="Immunoglobulins"/>
    <property type="match status" value="5"/>
</dbReference>
<dbReference type="GO" id="GO:0060271">
    <property type="term" value="P:cilium assembly"/>
    <property type="evidence" value="ECO:0007669"/>
    <property type="project" value="Ensembl"/>
</dbReference>
<dbReference type="CDD" id="cd00102">
    <property type="entry name" value="IPT"/>
    <property type="match status" value="1"/>
</dbReference>
<dbReference type="PROSITE" id="PS51484">
    <property type="entry name" value="G8"/>
    <property type="match status" value="2"/>
</dbReference>
<dbReference type="GO" id="GO:0045216">
    <property type="term" value="P:cell-cell junction organization"/>
    <property type="evidence" value="ECO:0007669"/>
    <property type="project" value="Ensembl"/>
</dbReference>
<dbReference type="InterPro" id="IPR052387">
    <property type="entry name" value="Fibrocystin"/>
</dbReference>
<evidence type="ECO:0000259" key="12">
    <source>
        <dbReference type="PROSITE" id="PS51484"/>
    </source>
</evidence>
<dbReference type="OrthoDB" id="9036691at2759"/>
<dbReference type="GO" id="GO:0070062">
    <property type="term" value="C:extracellular exosome"/>
    <property type="evidence" value="ECO:0007669"/>
    <property type="project" value="Ensembl"/>
</dbReference>
<dbReference type="InterPro" id="IPR006626">
    <property type="entry name" value="PbH1"/>
</dbReference>
<dbReference type="GO" id="GO:0005829">
    <property type="term" value="C:cytosol"/>
    <property type="evidence" value="ECO:0007669"/>
    <property type="project" value="Ensembl"/>
</dbReference>
<dbReference type="GO" id="GO:0097731">
    <property type="term" value="C:9+0 non-motile cilium"/>
    <property type="evidence" value="ECO:0007669"/>
    <property type="project" value="Ensembl"/>
</dbReference>
<dbReference type="GO" id="GO:0001822">
    <property type="term" value="P:kidney development"/>
    <property type="evidence" value="ECO:0007669"/>
    <property type="project" value="Ensembl"/>
</dbReference>
<dbReference type="Pfam" id="PF01833">
    <property type="entry name" value="TIG"/>
    <property type="match status" value="8"/>
</dbReference>
<evidence type="ECO:0000256" key="2">
    <source>
        <dbReference type="ARBA" id="ARBA00004236"/>
    </source>
</evidence>
<evidence type="ECO:0000256" key="3">
    <source>
        <dbReference type="ARBA" id="ARBA00004316"/>
    </source>
</evidence>
<dbReference type="GO" id="GO:0048471">
    <property type="term" value="C:perinuclear region of cytoplasm"/>
    <property type="evidence" value="ECO:0007669"/>
    <property type="project" value="Ensembl"/>
</dbReference>
<dbReference type="GO" id="GO:0090175">
    <property type="term" value="P:regulation of establishment of planar polarity"/>
    <property type="evidence" value="ECO:0007669"/>
    <property type="project" value="Ensembl"/>
</dbReference>
<dbReference type="GO" id="GO:0051898">
    <property type="term" value="P:negative regulation of phosphatidylinositol 3-kinase/protein kinase B signal transduction"/>
    <property type="evidence" value="ECO:0007669"/>
    <property type="project" value="Ensembl"/>
</dbReference>
<evidence type="ECO:0000313" key="14">
    <source>
        <dbReference type="Ensembl" id="ENSNNAP00000021892.1"/>
    </source>
</evidence>
<keyword evidence="10" id="KW-0325">Glycoprotein</keyword>
<reference evidence="14" key="2">
    <citation type="submission" date="2025-09" db="UniProtKB">
        <authorList>
            <consortium name="Ensembl"/>
        </authorList>
    </citation>
    <scope>IDENTIFICATION</scope>
</reference>
<dbReference type="Ensembl" id="ENSNNAT00000022947.1">
    <property type="protein sequence ID" value="ENSNNAP00000021892.1"/>
    <property type="gene ID" value="ENSNNAG00000014363.1"/>
</dbReference>
<dbReference type="GO" id="GO:0048754">
    <property type="term" value="P:branching morphogenesis of an epithelial tube"/>
    <property type="evidence" value="ECO:0007669"/>
    <property type="project" value="Ensembl"/>
</dbReference>
<dbReference type="InterPro" id="IPR014756">
    <property type="entry name" value="Ig_E-set"/>
</dbReference>
<evidence type="ECO:0000256" key="1">
    <source>
        <dbReference type="ARBA" id="ARBA00004167"/>
    </source>
</evidence>
<dbReference type="GO" id="GO:0010824">
    <property type="term" value="P:regulation of centrosome duplication"/>
    <property type="evidence" value="ECO:0007669"/>
    <property type="project" value="Ensembl"/>
</dbReference>
<keyword evidence="5" id="KW-0812">Transmembrane</keyword>
<dbReference type="GO" id="GO:0050679">
    <property type="term" value="P:positive regulation of epithelial cell proliferation"/>
    <property type="evidence" value="ECO:0007669"/>
    <property type="project" value="Ensembl"/>
</dbReference>
<keyword evidence="11" id="KW-0966">Cell projection</keyword>
<dbReference type="GO" id="GO:1904036">
    <property type="term" value="P:negative regulation of epithelial cell apoptotic process"/>
    <property type="evidence" value="ECO:0007669"/>
    <property type="project" value="Ensembl"/>
</dbReference>
<feature type="domain" description="G8" evidence="12">
    <location>
        <begin position="1520"/>
        <end position="1641"/>
    </location>
</feature>
<evidence type="ECO:0000256" key="11">
    <source>
        <dbReference type="ARBA" id="ARBA00023273"/>
    </source>
</evidence>
<dbReference type="OMA" id="NFMVWGS"/>
<dbReference type="Proteomes" id="UP000694559">
    <property type="component" value="Unplaced"/>
</dbReference>
<dbReference type="InterPro" id="IPR019316">
    <property type="entry name" value="G8_domain"/>
</dbReference>
<dbReference type="InterPro" id="IPR037524">
    <property type="entry name" value="PA14/GLEYA"/>
</dbReference>
<dbReference type="SMART" id="SM01225">
    <property type="entry name" value="G8"/>
    <property type="match status" value="2"/>
</dbReference>
<evidence type="ECO:0000256" key="9">
    <source>
        <dbReference type="ARBA" id="ARBA00023136"/>
    </source>
</evidence>
<dbReference type="PANTHER" id="PTHR46769:SF1">
    <property type="entry name" value="FIBROCYSTIN"/>
    <property type="match status" value="1"/>
</dbReference>
<dbReference type="GO" id="GO:0005783">
    <property type="term" value="C:endoplasmic reticulum"/>
    <property type="evidence" value="ECO:0007669"/>
    <property type="project" value="Ensembl"/>
</dbReference>
<dbReference type="PROSITE" id="PS51820">
    <property type="entry name" value="PA14"/>
    <property type="match status" value="1"/>
</dbReference>
<keyword evidence="6" id="KW-0732">Signal</keyword>
<dbReference type="GO" id="GO:0072686">
    <property type="term" value="C:mitotic spindle"/>
    <property type="evidence" value="ECO:0007669"/>
    <property type="project" value="Ensembl"/>
</dbReference>
<keyword evidence="15" id="KW-1185">Reference proteome</keyword>
<dbReference type="InterPro" id="IPR011050">
    <property type="entry name" value="Pectin_lyase_fold/virulence"/>
</dbReference>
<dbReference type="SMART" id="SM00429">
    <property type="entry name" value="IPT"/>
    <property type="match status" value="4"/>
</dbReference>